<dbReference type="RefSeq" id="XP_066673918.1">
    <property type="nucleotide sequence ID" value="XM_066806622.1"/>
</dbReference>
<organism evidence="2 3">
    <name type="scientific">Apiospora hydei</name>
    <dbReference type="NCBI Taxonomy" id="1337664"/>
    <lineage>
        <taxon>Eukaryota</taxon>
        <taxon>Fungi</taxon>
        <taxon>Dikarya</taxon>
        <taxon>Ascomycota</taxon>
        <taxon>Pezizomycotina</taxon>
        <taxon>Sordariomycetes</taxon>
        <taxon>Xylariomycetidae</taxon>
        <taxon>Amphisphaeriales</taxon>
        <taxon>Apiosporaceae</taxon>
        <taxon>Apiospora</taxon>
    </lineage>
</organism>
<gene>
    <name evidence="2" type="ORF">PG997_002307</name>
</gene>
<reference evidence="2 3" key="1">
    <citation type="submission" date="2023-01" db="EMBL/GenBank/DDBJ databases">
        <title>Analysis of 21 Apiospora genomes using comparative genomics revels a genus with tremendous synthesis potential of carbohydrate active enzymes and secondary metabolites.</title>
        <authorList>
            <person name="Sorensen T."/>
        </authorList>
    </citation>
    <scope>NUCLEOTIDE SEQUENCE [LARGE SCALE GENOMIC DNA]</scope>
    <source>
        <strain evidence="2 3">CBS 114990</strain>
    </source>
</reference>
<feature type="compositionally biased region" description="Low complexity" evidence="1">
    <location>
        <begin position="70"/>
        <end position="94"/>
    </location>
</feature>
<dbReference type="Proteomes" id="UP001433268">
    <property type="component" value="Unassembled WGS sequence"/>
</dbReference>
<evidence type="ECO:0000313" key="2">
    <source>
        <dbReference type="EMBL" id="KAK8091946.1"/>
    </source>
</evidence>
<feature type="region of interest" description="Disordered" evidence="1">
    <location>
        <begin position="140"/>
        <end position="167"/>
    </location>
</feature>
<evidence type="ECO:0000313" key="3">
    <source>
        <dbReference type="Proteomes" id="UP001433268"/>
    </source>
</evidence>
<dbReference type="GeneID" id="92039682"/>
<protein>
    <submittedName>
        <fullName evidence="2">Uncharacterized protein</fullName>
    </submittedName>
</protein>
<proteinExistence type="predicted"/>
<name>A0ABR1X909_9PEZI</name>
<feature type="region of interest" description="Disordered" evidence="1">
    <location>
        <begin position="1"/>
        <end position="48"/>
    </location>
</feature>
<evidence type="ECO:0000256" key="1">
    <source>
        <dbReference type="SAM" id="MobiDB-lite"/>
    </source>
</evidence>
<accession>A0ABR1X909</accession>
<dbReference type="EMBL" id="JAQQWN010000003">
    <property type="protein sequence ID" value="KAK8091946.1"/>
    <property type="molecule type" value="Genomic_DNA"/>
</dbReference>
<feature type="region of interest" description="Disordered" evidence="1">
    <location>
        <begin position="70"/>
        <end position="97"/>
    </location>
</feature>
<comment type="caution">
    <text evidence="2">The sequence shown here is derived from an EMBL/GenBank/DDBJ whole genome shotgun (WGS) entry which is preliminary data.</text>
</comment>
<keyword evidence="3" id="KW-1185">Reference proteome</keyword>
<sequence>MSQTLASDGPGGTPMGPQEGRGRFRGNMSTWPLSRMPPASATQGTVIDRDVNPESVLGWEFLRCSSLPPQSPSLVSSVSSSSSSSSSASPTSVPRDPTPVAAAAAAFLAFSIASRRLGIASPITTTHQLRDGLVGVSRRDDVISQPPAPTFSTADRDHDLGGGSSGGLDCDALPRGEFSAGTIAATITGLLLSLRGVDQQVTARGAIVKQLRRATANSRQRVPDQELGKLD</sequence>